<evidence type="ECO:0000313" key="6">
    <source>
        <dbReference type="Proteomes" id="UP000595596"/>
    </source>
</evidence>
<dbReference type="InterPro" id="IPR016102">
    <property type="entry name" value="Succinyl-CoA_synth-like"/>
</dbReference>
<dbReference type="EMBL" id="AP023214">
    <property type="protein sequence ID" value="BCG49337.1"/>
    <property type="molecule type" value="Genomic_DNA"/>
</dbReference>
<dbReference type="Proteomes" id="UP000595596">
    <property type="component" value="Chromosome"/>
</dbReference>
<feature type="domain" description="ATP-grasp fold succinyl-CoA synthetase-type" evidence="4">
    <location>
        <begin position="2"/>
        <end position="179"/>
    </location>
</feature>
<dbReference type="GO" id="GO:0005524">
    <property type="term" value="F:ATP binding"/>
    <property type="evidence" value="ECO:0007669"/>
    <property type="project" value="InterPro"/>
</dbReference>
<dbReference type="InterPro" id="IPR013650">
    <property type="entry name" value="ATP-grasp_succ-CoA_synth-type"/>
</dbReference>
<evidence type="ECO:0000313" key="5">
    <source>
        <dbReference type="EMBL" id="BCG49337.1"/>
    </source>
</evidence>
<dbReference type="Pfam" id="PF08442">
    <property type="entry name" value="ATP-grasp_2"/>
    <property type="match status" value="1"/>
</dbReference>
<dbReference type="Gene3D" id="3.30.470.20">
    <property type="entry name" value="ATP-grasp fold, B domain"/>
    <property type="match status" value="1"/>
</dbReference>
<keyword evidence="1 5" id="KW-0436">Ligase</keyword>
<dbReference type="GO" id="GO:0006099">
    <property type="term" value="P:tricarboxylic acid cycle"/>
    <property type="evidence" value="ECO:0007669"/>
    <property type="project" value="InterPro"/>
</dbReference>
<dbReference type="KEGG" id="crr:CRDco_1140"/>
<dbReference type="SUPFAM" id="SSF52210">
    <property type="entry name" value="Succinyl-CoA synthetase domains"/>
    <property type="match status" value="1"/>
</dbReference>
<feature type="transmembrane region" description="Helical" evidence="3">
    <location>
        <begin position="273"/>
        <end position="295"/>
    </location>
</feature>
<organism evidence="5 6">
    <name type="scientific">Candidatus Carsonella ruddii</name>
    <name type="common">Diaphorina cf. continua</name>
    <dbReference type="NCBI Taxonomy" id="2661587"/>
    <lineage>
        <taxon>Bacteria</taxon>
        <taxon>Pseudomonadati</taxon>
        <taxon>Pseudomonadota</taxon>
        <taxon>Gammaproteobacteria</taxon>
        <taxon>Oceanospirillales</taxon>
        <taxon>Halomonadaceae</taxon>
        <taxon>Zymobacter group</taxon>
        <taxon>Candidatus Carsonella</taxon>
    </lineage>
</organism>
<keyword evidence="3" id="KW-0472">Membrane</keyword>
<proteinExistence type="predicted"/>
<keyword evidence="3" id="KW-1133">Transmembrane helix</keyword>
<dbReference type="GO" id="GO:0004775">
    <property type="term" value="F:succinate-CoA ligase (ADP-forming) activity"/>
    <property type="evidence" value="ECO:0007669"/>
    <property type="project" value="TreeGrafter"/>
</dbReference>
<accession>A0A7R6VYB9</accession>
<protein>
    <submittedName>
        <fullName evidence="5">Succinate--CoA ligase [ADP-forming] subunit beta</fullName>
    </submittedName>
</protein>
<dbReference type="GO" id="GO:0042709">
    <property type="term" value="C:succinate-CoA ligase complex"/>
    <property type="evidence" value="ECO:0007669"/>
    <property type="project" value="TreeGrafter"/>
</dbReference>
<evidence type="ECO:0000256" key="3">
    <source>
        <dbReference type="SAM" id="Phobius"/>
    </source>
</evidence>
<evidence type="ECO:0000256" key="1">
    <source>
        <dbReference type="ARBA" id="ARBA00022598"/>
    </source>
</evidence>
<gene>
    <name evidence="5" type="primary">sucC</name>
    <name evidence="5" type="ORF">CRDco_1140</name>
</gene>
<sequence>MNLYEYEAKKILKFFNIPILNSYFTKNKYYIKNRIYKIQVYSGYRKKNNGILYIENFNNFLLFFKKWNNSSFLKNKINGFLIEKFIFFDKELYLSFFISNDFLIFLLSDKGGINIELRQKKDFLKIKINILIMNFSIFDFLSNCLINNTIIKKIIKIIFNLFLIIFYKQIALIEINPLIIIKNNIYILDCKIILSKTIENNFSNNISSFLKINYVQLKGKICCIVNGAGLALETLDKFCYFNKKCFSFIDLSGSITNQQLNFLFNFIITKKKILILFINLFGGIVSCIKILNSLLNLMYLDFNFKIIIRMDGSFSNYSKKNINCLKNLLIIEDSLKCIYKCITLLYV</sequence>
<dbReference type="GO" id="GO:0006104">
    <property type="term" value="P:succinyl-CoA metabolic process"/>
    <property type="evidence" value="ECO:0007669"/>
    <property type="project" value="TreeGrafter"/>
</dbReference>
<evidence type="ECO:0000259" key="4">
    <source>
        <dbReference type="Pfam" id="PF08442"/>
    </source>
</evidence>
<evidence type="ECO:0000256" key="2">
    <source>
        <dbReference type="ARBA" id="ARBA00022741"/>
    </source>
</evidence>
<reference evidence="5 6" key="1">
    <citation type="journal article" date="2020" name="Genome Biol. Evol.">
        <title>Comparative Genomics Underlines Multiple Roles of Profftella, an Obligate Symbiont of Psyllids: Providing Toxins, Vitamins, and Carotenoids.</title>
        <authorList>
            <person name="Nakabachi A."/>
            <person name="Piel J."/>
            <person name="Malenovsky I."/>
            <person name="Hirose Y."/>
        </authorList>
    </citation>
    <scope>NUCLEOTIDE SEQUENCE [LARGE SCALE GENOMIC DNA]</scope>
    <source>
        <strain evidence="5 6">Dco</strain>
    </source>
</reference>
<dbReference type="Gene3D" id="3.40.50.261">
    <property type="entry name" value="Succinyl-CoA synthetase domains"/>
    <property type="match status" value="1"/>
</dbReference>
<dbReference type="SUPFAM" id="SSF56059">
    <property type="entry name" value="Glutathione synthetase ATP-binding domain-like"/>
    <property type="match status" value="1"/>
</dbReference>
<dbReference type="GO" id="GO:0005829">
    <property type="term" value="C:cytosol"/>
    <property type="evidence" value="ECO:0007669"/>
    <property type="project" value="TreeGrafter"/>
</dbReference>
<dbReference type="RefSeq" id="WP_201329428.1">
    <property type="nucleotide sequence ID" value="NZ_AP023214.1"/>
</dbReference>
<keyword evidence="3" id="KW-0812">Transmembrane</keyword>
<name>A0A7R6VYB9_CARRU</name>
<dbReference type="PANTHER" id="PTHR11815">
    <property type="entry name" value="SUCCINYL-COA SYNTHETASE BETA CHAIN"/>
    <property type="match status" value="1"/>
</dbReference>
<dbReference type="InterPro" id="IPR005809">
    <property type="entry name" value="Succ_CoA_ligase-like_bsu"/>
</dbReference>
<dbReference type="PIRSF" id="PIRSF001554">
    <property type="entry name" value="SucCS_beta"/>
    <property type="match status" value="1"/>
</dbReference>
<keyword evidence="2" id="KW-0547">Nucleotide-binding</keyword>
<dbReference type="AlphaFoldDB" id="A0A7R6VYB9"/>
<feature type="transmembrane region" description="Helical" evidence="3">
    <location>
        <begin position="157"/>
        <end position="181"/>
    </location>
</feature>
<dbReference type="PANTHER" id="PTHR11815:SF10">
    <property type="entry name" value="SUCCINATE--COA LIGASE [GDP-FORMING] SUBUNIT BETA, MITOCHONDRIAL"/>
    <property type="match status" value="1"/>
</dbReference>
<dbReference type="Gene3D" id="3.30.1490.20">
    <property type="entry name" value="ATP-grasp fold, A domain"/>
    <property type="match status" value="1"/>
</dbReference>
<dbReference type="InterPro" id="IPR013815">
    <property type="entry name" value="ATP_grasp_subdomain_1"/>
</dbReference>
<keyword evidence="6" id="KW-1185">Reference proteome</keyword>